<accession>A0ABT6L1S2</accession>
<comment type="caution">
    <text evidence="2">The sequence shown here is derived from an EMBL/GenBank/DDBJ whole genome shotgun (WGS) entry which is preliminary data.</text>
</comment>
<organism evidence="2 3">
    <name type="scientific">Mycolicibacterium frederiksbergense</name>
    <dbReference type="NCBI Taxonomy" id="117567"/>
    <lineage>
        <taxon>Bacteria</taxon>
        <taxon>Bacillati</taxon>
        <taxon>Actinomycetota</taxon>
        <taxon>Actinomycetes</taxon>
        <taxon>Mycobacteriales</taxon>
        <taxon>Mycobacteriaceae</taxon>
        <taxon>Mycolicibacterium</taxon>
    </lineage>
</organism>
<dbReference type="Proteomes" id="UP001160130">
    <property type="component" value="Unassembled WGS sequence"/>
</dbReference>
<keyword evidence="3" id="KW-1185">Reference proteome</keyword>
<dbReference type="EMBL" id="JARXVE010000005">
    <property type="protein sequence ID" value="MDH6196903.1"/>
    <property type="molecule type" value="Genomic_DNA"/>
</dbReference>
<evidence type="ECO:0008006" key="4">
    <source>
        <dbReference type="Google" id="ProtNLM"/>
    </source>
</evidence>
<evidence type="ECO:0000313" key="2">
    <source>
        <dbReference type="EMBL" id="MDH6196903.1"/>
    </source>
</evidence>
<evidence type="ECO:0000313" key="3">
    <source>
        <dbReference type="Proteomes" id="UP001160130"/>
    </source>
</evidence>
<gene>
    <name evidence="2" type="ORF">M2272_003556</name>
</gene>
<name>A0ABT6L1S2_9MYCO</name>
<reference evidence="2 3" key="1">
    <citation type="submission" date="2023-04" db="EMBL/GenBank/DDBJ databases">
        <title>Forest soil microbial communities from Buena Vista Peninsula, Colon Province, Panama.</title>
        <authorList>
            <person name="Bouskill N."/>
        </authorList>
    </citation>
    <scope>NUCLEOTIDE SEQUENCE [LARGE SCALE GENOMIC DNA]</scope>
    <source>
        <strain evidence="2 3">AC80</strain>
    </source>
</reference>
<protein>
    <recommendedName>
        <fullName evidence="4">PE-PPE domain-containing protein</fullName>
    </recommendedName>
</protein>
<evidence type="ECO:0000256" key="1">
    <source>
        <dbReference type="SAM" id="MobiDB-lite"/>
    </source>
</evidence>
<feature type="region of interest" description="Disordered" evidence="1">
    <location>
        <begin position="292"/>
        <end position="318"/>
    </location>
</feature>
<sequence>MQLSLRPYVTAGVALVGAGVIAATPIAPPPLATSATHVSTASVALTAAVDPITRWGQVIGDITEDIGELADFYMQRPLPIATAMANNLQTYAGMYATALPATATNLQNWATGVMGPAIQKAIGELLAGQPQQAAATFNGGLTAVMFALLPAMKLIDIPRLMIDHATLLVKEVVSVPVMSQLMLPLTLTSMAISTLGASAQEALDAFEAGDPIGGLTAIANIPANLANGQLNYFLDFSYWGSCGCKPTGGWVFSQLIKLPRAIADKLAIPTTAALTTTAKLPTATDIVVDAEPAPTAPAGPEFAPVSAPDPAPAADATAPKPDVAAVNASSQGATNLSVDMRAEPGKAVTTVARPEQRLKATLQNAADQADKSLKGIRGDIEKSVKKVSDRIANAGKKKEAASSTAASNKTDKTGSDD</sequence>
<feature type="region of interest" description="Disordered" evidence="1">
    <location>
        <begin position="391"/>
        <end position="417"/>
    </location>
</feature>
<dbReference type="RefSeq" id="WP_280833500.1">
    <property type="nucleotide sequence ID" value="NZ_JARXVE010000005.1"/>
</dbReference>
<proteinExistence type="predicted"/>